<dbReference type="Pfam" id="PF03480">
    <property type="entry name" value="DctP"/>
    <property type="match status" value="1"/>
</dbReference>
<dbReference type="GO" id="GO:0055085">
    <property type="term" value="P:transmembrane transport"/>
    <property type="evidence" value="ECO:0007669"/>
    <property type="project" value="InterPro"/>
</dbReference>
<name>A0A4R9AZL1_9MICO</name>
<sequence length="351" mass="38151">MQRRTRNSRMIGATAIALGVVLVLGSCSSARGSAASGGGDGEVYKIGFSHVTTTNTPKGAAAEKFKEILEASSDGRIEVEIYPNSSLYGDKDELQALQSNSIQMIAPASAKFTTIAPQLQLLDLPFLFKDSEDIAEIASRDSVVGEAIFENEDLRAAKIRPLGLWDNGFKQMGANVPIRSAADMAGLSFRIQPADVLVSQFETWKAIPSILAFAEVYSALEQGVINGQENTWSNMETQSMHTVQDYITESNHGYIGYIPAINSDFFESLPTDLQQLVLDAVDESSTYNREIAAKVNEEAKQAIIAEGSTEIIQLTDDERDALMATVIPSVWEEYSEVLGPDIIAELLANRN</sequence>
<accession>A0A4R9AZL1</accession>
<dbReference type="InterPro" id="IPR038404">
    <property type="entry name" value="TRAP_DctP_sf"/>
</dbReference>
<dbReference type="InterPro" id="IPR018389">
    <property type="entry name" value="DctP_fam"/>
</dbReference>
<evidence type="ECO:0000256" key="2">
    <source>
        <dbReference type="ARBA" id="ARBA00022448"/>
    </source>
</evidence>
<dbReference type="NCBIfam" id="NF037995">
    <property type="entry name" value="TRAP_S1"/>
    <property type="match status" value="1"/>
</dbReference>
<dbReference type="Gene3D" id="3.40.190.170">
    <property type="entry name" value="Bacterial extracellular solute-binding protein, family 7"/>
    <property type="match status" value="1"/>
</dbReference>
<evidence type="ECO:0000313" key="4">
    <source>
        <dbReference type="EMBL" id="TFD73212.1"/>
    </source>
</evidence>
<dbReference type="PROSITE" id="PS51257">
    <property type="entry name" value="PROKAR_LIPOPROTEIN"/>
    <property type="match status" value="1"/>
</dbReference>
<dbReference type="PANTHER" id="PTHR33376:SF7">
    <property type="entry name" value="C4-DICARBOXYLATE-BINDING PROTEIN DCTB"/>
    <property type="match status" value="1"/>
</dbReference>
<dbReference type="EMBL" id="SOHL01000004">
    <property type="protein sequence ID" value="TFD73212.1"/>
    <property type="molecule type" value="Genomic_DNA"/>
</dbReference>
<keyword evidence="3" id="KW-0732">Signal</keyword>
<dbReference type="InterPro" id="IPR004682">
    <property type="entry name" value="TRAP_DctP"/>
</dbReference>
<comment type="similarity">
    <text evidence="1">Belongs to the bacterial solute-binding protein 7 family.</text>
</comment>
<evidence type="ECO:0000313" key="5">
    <source>
        <dbReference type="Proteomes" id="UP000297983"/>
    </source>
</evidence>
<comment type="caution">
    <text evidence="4">The sequence shown here is derived from an EMBL/GenBank/DDBJ whole genome shotgun (WGS) entry which is preliminary data.</text>
</comment>
<dbReference type="GO" id="GO:0030288">
    <property type="term" value="C:outer membrane-bounded periplasmic space"/>
    <property type="evidence" value="ECO:0007669"/>
    <property type="project" value="InterPro"/>
</dbReference>
<keyword evidence="2" id="KW-0813">Transport</keyword>
<evidence type="ECO:0000256" key="1">
    <source>
        <dbReference type="ARBA" id="ARBA00009023"/>
    </source>
</evidence>
<reference evidence="4 5" key="1">
    <citation type="submission" date="2019-03" db="EMBL/GenBank/DDBJ databases">
        <title>Genomics of glacier-inhabiting Cryobacterium strains.</title>
        <authorList>
            <person name="Liu Q."/>
            <person name="Xin Y.-H."/>
        </authorList>
    </citation>
    <scope>NUCLEOTIDE SEQUENCE [LARGE SCALE GENOMIC DNA]</scope>
    <source>
        <strain evidence="4 5">Hz16</strain>
    </source>
</reference>
<dbReference type="Proteomes" id="UP000297983">
    <property type="component" value="Unassembled WGS sequence"/>
</dbReference>
<protein>
    <submittedName>
        <fullName evidence="4">DctP family TRAP transporter solute-binding subunit</fullName>
    </submittedName>
</protein>
<proteinExistence type="inferred from homology"/>
<dbReference type="RefSeq" id="WP_134550506.1">
    <property type="nucleotide sequence ID" value="NZ_SOHL01000004.1"/>
</dbReference>
<keyword evidence="5" id="KW-1185">Reference proteome</keyword>
<gene>
    <name evidence="4" type="ORF">E3T50_02900</name>
</gene>
<dbReference type="PANTHER" id="PTHR33376">
    <property type="match status" value="1"/>
</dbReference>
<dbReference type="NCBIfam" id="TIGR00787">
    <property type="entry name" value="dctP"/>
    <property type="match status" value="1"/>
</dbReference>
<dbReference type="PIRSF" id="PIRSF006470">
    <property type="entry name" value="DctB"/>
    <property type="match status" value="1"/>
</dbReference>
<evidence type="ECO:0000256" key="3">
    <source>
        <dbReference type="ARBA" id="ARBA00022729"/>
    </source>
</evidence>
<dbReference type="AlphaFoldDB" id="A0A4R9AZL1"/>
<organism evidence="4 5">
    <name type="scientific">Cryobacterium gelidum</name>
    <dbReference type="NCBI Taxonomy" id="1259164"/>
    <lineage>
        <taxon>Bacteria</taxon>
        <taxon>Bacillati</taxon>
        <taxon>Actinomycetota</taxon>
        <taxon>Actinomycetes</taxon>
        <taxon>Micrococcales</taxon>
        <taxon>Microbacteriaceae</taxon>
        <taxon>Cryobacterium</taxon>
    </lineage>
</organism>